<dbReference type="PANTHER" id="PTHR30251">
    <property type="entry name" value="PILUS ASSEMBLY CHAPERONE"/>
    <property type="match status" value="1"/>
</dbReference>
<keyword evidence="4" id="KW-1185">Reference proteome</keyword>
<dbReference type="InterPro" id="IPR008962">
    <property type="entry name" value="PapD-like_sf"/>
</dbReference>
<dbReference type="AlphaFoldDB" id="A0A5C5U2N4"/>
<dbReference type="SUPFAM" id="SSF49354">
    <property type="entry name" value="PapD-like"/>
    <property type="match status" value="1"/>
</dbReference>
<keyword evidence="1" id="KW-0732">Signal</keyword>
<comment type="caution">
    <text evidence="3">The sequence shown here is derived from an EMBL/GenBank/DDBJ whole genome shotgun (WGS) entry which is preliminary data.</text>
</comment>
<dbReference type="Pfam" id="PF00345">
    <property type="entry name" value="PapD_N"/>
    <property type="match status" value="1"/>
</dbReference>
<protein>
    <submittedName>
        <fullName evidence="3">Molecular chaperone</fullName>
    </submittedName>
</protein>
<dbReference type="InterPro" id="IPR050643">
    <property type="entry name" value="Periplasmic_pilus_chap"/>
</dbReference>
<dbReference type="RefSeq" id="WP_146387827.1">
    <property type="nucleotide sequence ID" value="NZ_VOHK01000004.1"/>
</dbReference>
<feature type="domain" description="Pili assembly chaperone N-terminal" evidence="2">
    <location>
        <begin position="35"/>
        <end position="153"/>
    </location>
</feature>
<proteinExistence type="predicted"/>
<dbReference type="PANTHER" id="PTHR30251:SF4">
    <property type="entry name" value="SLR1668 PROTEIN"/>
    <property type="match status" value="1"/>
</dbReference>
<evidence type="ECO:0000256" key="1">
    <source>
        <dbReference type="SAM" id="SignalP"/>
    </source>
</evidence>
<dbReference type="Gene3D" id="2.60.40.10">
    <property type="entry name" value="Immunoglobulins"/>
    <property type="match status" value="1"/>
</dbReference>
<sequence length="264" mass="28035">MRAFPAPLRRSPRLQAWLLGACLLLAGSAVQAASLQVAPILVEFQPDQQAQALWLTNTGDAPLHAQVRVQQWTQADGAEQLAPTRDLVASPAIVEIAPGQKQLVRLLRLLRLQPAATGREQAYRVLVDELPRTDGPAGSGLTLLLRYSIPAFVLKAGATPVIERAGPAPLADLSQVSATLGDGDGTLSVANGGDQRLRIMQLAYVNPDGSRIVLNDGLVGYVLAGQRMQWPLVLPSAARPGGSLRAVFNHDGQEQALPPAPSDR</sequence>
<evidence type="ECO:0000313" key="3">
    <source>
        <dbReference type="EMBL" id="TWT20204.1"/>
    </source>
</evidence>
<dbReference type="InterPro" id="IPR016147">
    <property type="entry name" value="Pili_assmbl_chaperone_N"/>
</dbReference>
<accession>A0A5C5U2N4</accession>
<evidence type="ECO:0000313" key="4">
    <source>
        <dbReference type="Proteomes" id="UP000319980"/>
    </source>
</evidence>
<dbReference type="EMBL" id="VOHK01000004">
    <property type="protein sequence ID" value="TWT20204.1"/>
    <property type="molecule type" value="Genomic_DNA"/>
</dbReference>
<dbReference type="Proteomes" id="UP000319980">
    <property type="component" value="Unassembled WGS sequence"/>
</dbReference>
<dbReference type="OrthoDB" id="511700at2"/>
<evidence type="ECO:0000259" key="2">
    <source>
        <dbReference type="Pfam" id="PF00345"/>
    </source>
</evidence>
<gene>
    <name evidence="3" type="ORF">FQY83_10715</name>
</gene>
<dbReference type="GO" id="GO:0030288">
    <property type="term" value="C:outer membrane-bounded periplasmic space"/>
    <property type="evidence" value="ECO:0007669"/>
    <property type="project" value="InterPro"/>
</dbReference>
<feature type="signal peptide" evidence="1">
    <location>
        <begin position="1"/>
        <end position="32"/>
    </location>
</feature>
<reference evidence="3 4" key="1">
    <citation type="journal article" date="2008" name="Int. J. Syst. Evol. Microbiol.">
        <title>Luteimonas marina sp. nov., isolated from seawater.</title>
        <authorList>
            <person name="Baik K.S."/>
            <person name="Park S.C."/>
            <person name="Kim M.S."/>
            <person name="Kim E.M."/>
            <person name="Park C."/>
            <person name="Chun J."/>
            <person name="Seong C.N."/>
        </authorList>
    </citation>
    <scope>NUCLEOTIDE SEQUENCE [LARGE SCALE GENOMIC DNA]</scope>
    <source>
        <strain evidence="3 4">FR1330</strain>
    </source>
</reference>
<organism evidence="3 4">
    <name type="scientific">Luteimonas marina</name>
    <dbReference type="NCBI Taxonomy" id="488485"/>
    <lineage>
        <taxon>Bacteria</taxon>
        <taxon>Pseudomonadati</taxon>
        <taxon>Pseudomonadota</taxon>
        <taxon>Gammaproteobacteria</taxon>
        <taxon>Lysobacterales</taxon>
        <taxon>Lysobacteraceae</taxon>
        <taxon>Luteimonas</taxon>
    </lineage>
</organism>
<dbReference type="InterPro" id="IPR013783">
    <property type="entry name" value="Ig-like_fold"/>
</dbReference>
<feature type="chain" id="PRO_5023043304" evidence="1">
    <location>
        <begin position="33"/>
        <end position="264"/>
    </location>
</feature>
<dbReference type="GO" id="GO:0071555">
    <property type="term" value="P:cell wall organization"/>
    <property type="evidence" value="ECO:0007669"/>
    <property type="project" value="InterPro"/>
</dbReference>
<name>A0A5C5U2N4_9GAMM</name>